<proteinExistence type="predicted"/>
<name>A0A2W4CLT0_9HYPH</name>
<dbReference type="InterPro" id="IPR052919">
    <property type="entry name" value="TA_system_RNase"/>
</dbReference>
<dbReference type="SUPFAM" id="SSF88723">
    <property type="entry name" value="PIN domain-like"/>
    <property type="match status" value="1"/>
</dbReference>
<dbReference type="OrthoDB" id="9798990at2"/>
<dbReference type="CDD" id="cd09872">
    <property type="entry name" value="PIN_Sll0205-like"/>
    <property type="match status" value="1"/>
</dbReference>
<dbReference type="PANTHER" id="PTHR36173:SF2">
    <property type="entry name" value="RIBONUCLEASE VAPC16"/>
    <property type="match status" value="1"/>
</dbReference>
<dbReference type="RefSeq" id="WP_111160609.1">
    <property type="nucleotide sequence ID" value="NZ_PCDP01000035.1"/>
</dbReference>
<evidence type="ECO:0000313" key="2">
    <source>
        <dbReference type="EMBL" id="PZM13759.1"/>
    </source>
</evidence>
<evidence type="ECO:0000313" key="3">
    <source>
        <dbReference type="Proteomes" id="UP000248925"/>
    </source>
</evidence>
<sequence>MRLLLDTHIVLAVVDGSTARRFPNISQMLQNAGVTGYVSVASLWEIAIKTRLGKLSPSLPVEAIPSFLLSTGLNIIAIDVPHVLIAVDPVPITLDPFDRLLLAQCHIEAMLLVTVDRALTDHRLAWRPGV</sequence>
<feature type="domain" description="PIN" evidence="1">
    <location>
        <begin position="4"/>
        <end position="120"/>
    </location>
</feature>
<organism evidence="2 3">
    <name type="scientific">Rhizobium tubonense</name>
    <dbReference type="NCBI Taxonomy" id="484088"/>
    <lineage>
        <taxon>Bacteria</taxon>
        <taxon>Pseudomonadati</taxon>
        <taxon>Pseudomonadota</taxon>
        <taxon>Alphaproteobacteria</taxon>
        <taxon>Hyphomicrobiales</taxon>
        <taxon>Rhizobiaceae</taxon>
        <taxon>Rhizobium/Agrobacterium group</taxon>
        <taxon>Rhizobium</taxon>
    </lineage>
</organism>
<gene>
    <name evidence="2" type="ORF">CPY51_12835</name>
</gene>
<dbReference type="InterPro" id="IPR002716">
    <property type="entry name" value="PIN_dom"/>
</dbReference>
<dbReference type="InterPro" id="IPR041705">
    <property type="entry name" value="PIN_Sll0205"/>
</dbReference>
<reference evidence="2 3" key="1">
    <citation type="journal article" date="2018" name="Sci. Rep.">
        <title>Rhizobium tumorigenes sp. nov., a novel plant tumorigenic bacterium isolated from cane gall tumors on thornless blackberry.</title>
        <authorList>
            <person name="Kuzmanovi N."/>
            <person name="Smalla K."/>
            <person name="Gronow S."/>
            <person name="PuBawska J."/>
        </authorList>
    </citation>
    <scope>NUCLEOTIDE SEQUENCE [LARGE SCALE GENOMIC DNA]</scope>
    <source>
        <strain evidence="2 3">CCBAU 85046</strain>
    </source>
</reference>
<dbReference type="PANTHER" id="PTHR36173">
    <property type="entry name" value="RIBONUCLEASE VAPC16-RELATED"/>
    <property type="match status" value="1"/>
</dbReference>
<dbReference type="InterPro" id="IPR029060">
    <property type="entry name" value="PIN-like_dom_sf"/>
</dbReference>
<comment type="caution">
    <text evidence="2">The sequence shown here is derived from an EMBL/GenBank/DDBJ whole genome shotgun (WGS) entry which is preliminary data.</text>
</comment>
<dbReference type="Proteomes" id="UP000248925">
    <property type="component" value="Unassembled WGS sequence"/>
</dbReference>
<protein>
    <submittedName>
        <fullName evidence="2">PIN domain nuclease</fullName>
    </submittedName>
</protein>
<dbReference type="EMBL" id="PCDP01000035">
    <property type="protein sequence ID" value="PZM13759.1"/>
    <property type="molecule type" value="Genomic_DNA"/>
</dbReference>
<keyword evidence="3" id="KW-1185">Reference proteome</keyword>
<evidence type="ECO:0000259" key="1">
    <source>
        <dbReference type="Pfam" id="PF01850"/>
    </source>
</evidence>
<dbReference type="AlphaFoldDB" id="A0A2W4CLT0"/>
<accession>A0A2W4CLT0</accession>
<dbReference type="Pfam" id="PF01850">
    <property type="entry name" value="PIN"/>
    <property type="match status" value="1"/>
</dbReference>